<dbReference type="Pfam" id="PF26103">
    <property type="entry name" value="TPR_Epg5"/>
    <property type="match status" value="1"/>
</dbReference>
<dbReference type="Proteomes" id="UP000663829">
    <property type="component" value="Unassembled WGS sequence"/>
</dbReference>
<keyword evidence="8" id="KW-1185">Reference proteome</keyword>
<evidence type="ECO:0000259" key="5">
    <source>
        <dbReference type="Pfam" id="PF26573"/>
    </source>
</evidence>
<dbReference type="Proteomes" id="UP000681722">
    <property type="component" value="Unassembled WGS sequence"/>
</dbReference>
<name>A0A813S904_9BILA</name>
<dbReference type="EMBL" id="CAJNOQ010000391">
    <property type="protein sequence ID" value="CAF0795893.1"/>
    <property type="molecule type" value="Genomic_DNA"/>
</dbReference>
<evidence type="ECO:0000256" key="3">
    <source>
        <dbReference type="SAM" id="MobiDB-lite"/>
    </source>
</evidence>
<dbReference type="GO" id="GO:0005737">
    <property type="term" value="C:cytoplasm"/>
    <property type="evidence" value="ECO:0007669"/>
    <property type="project" value="TreeGrafter"/>
</dbReference>
<organism evidence="6 8">
    <name type="scientific">Didymodactylos carnosus</name>
    <dbReference type="NCBI Taxonomy" id="1234261"/>
    <lineage>
        <taxon>Eukaryota</taxon>
        <taxon>Metazoa</taxon>
        <taxon>Spiralia</taxon>
        <taxon>Gnathifera</taxon>
        <taxon>Rotifera</taxon>
        <taxon>Eurotatoria</taxon>
        <taxon>Bdelloidea</taxon>
        <taxon>Philodinida</taxon>
        <taxon>Philodinidae</taxon>
        <taxon>Didymodactylos</taxon>
    </lineage>
</organism>
<feature type="domain" description="Epg5-like TPR" evidence="5">
    <location>
        <begin position="1175"/>
        <end position="1350"/>
    </location>
</feature>
<dbReference type="GO" id="GO:0097352">
    <property type="term" value="P:autophagosome maturation"/>
    <property type="evidence" value="ECO:0007669"/>
    <property type="project" value="TreeGrafter"/>
</dbReference>
<dbReference type="PANTHER" id="PTHR31139">
    <property type="entry name" value="ECTOPIC P GRANULES PROTEIN 5 HOMOLOG"/>
    <property type="match status" value="1"/>
</dbReference>
<dbReference type="PANTHER" id="PTHR31139:SF4">
    <property type="entry name" value="ECTOPIC P GRANULES PROTEIN 5 HOMOLOG"/>
    <property type="match status" value="1"/>
</dbReference>
<feature type="domain" description="Epg5-like central TPR repeats" evidence="4">
    <location>
        <begin position="1719"/>
        <end position="2121"/>
    </location>
</feature>
<evidence type="ECO:0000259" key="4">
    <source>
        <dbReference type="Pfam" id="PF26103"/>
    </source>
</evidence>
<dbReference type="InterPro" id="IPR059030">
    <property type="entry name" value="TPR_Epg5_mid"/>
</dbReference>
<proteinExistence type="inferred from homology"/>
<evidence type="ECO:0000256" key="1">
    <source>
        <dbReference type="ARBA" id="ARBA00010948"/>
    </source>
</evidence>
<protein>
    <recommendedName>
        <fullName evidence="9">Ectopic P granules protein 5 homolog</fullName>
    </recommendedName>
</protein>
<feature type="region of interest" description="Disordered" evidence="3">
    <location>
        <begin position="1"/>
        <end position="22"/>
    </location>
</feature>
<comment type="caution">
    <text evidence="6">The sequence shown here is derived from an EMBL/GenBank/DDBJ whole genome shotgun (WGS) entry which is preliminary data.</text>
</comment>
<accession>A0A813S904</accession>
<gene>
    <name evidence="6" type="ORF">GPM918_LOCUS3249</name>
    <name evidence="7" type="ORF">SRO942_LOCUS3249</name>
</gene>
<evidence type="ECO:0000313" key="8">
    <source>
        <dbReference type="Proteomes" id="UP000663829"/>
    </source>
</evidence>
<dbReference type="OrthoDB" id="75419at2759"/>
<dbReference type="EMBL" id="CAJOBC010000391">
    <property type="protein sequence ID" value="CAF3580474.1"/>
    <property type="molecule type" value="Genomic_DNA"/>
</dbReference>
<keyword evidence="2" id="KW-0072">Autophagy</keyword>
<dbReference type="InterPro" id="IPR058750">
    <property type="entry name" value="TPR_Epg5"/>
</dbReference>
<sequence length="2630" mass="307602">MAECERPQRNRQQKNDKENISDDKLLEERLEILKEFFNEQNIKNNSNELLESSSSITNQNQDVVLEENQDVILEENPNVILEENQNVILEENQDVVLKENQDLILEEHQQENTVENITNDVDLNVPITINTEDQINSVTEQVETNESVQSNIYERSSFLYPFLYPQLISNATAPLPSLVQSEFEKIVDPYSILNFDPSDLQSELRRTYLPFIQLFDSTFSSEHDSYITSDPRKRSLLTITSNENSTIDDDDEFYHLISSFYDVRTKVDHLTNEYDVLQRKIASLLPHVWSFSSEKAESGSYCGDSVYLKRSVLFEQANFDRNLANEVDDTLKQLRSIIYKQYVALKYETLWYKMKIDQYIANIISNRSKLLHAIEILFNFQRYRTRDNYFYTYTRQVLKRTVSAVYSNGTYNETLFIINHVLRCPPGISQWAIEFVKFLLPSSLTVLYSDTYTKYCAHFLATILFPIKNRERFLQNWIGENGERCPTTPINPNTKNDWLLIDADGHERTAILRWDTLNEDDLIGLLQQFDLNYLMKLLFNITNNQDDHNQIDNMYEHAIKTLALLDLFAEILCQGFSTYSDSQYKMFHKHIGKLVRDCVHACRYHVDCVSKCLSTEENEKLWKHYYAYIYRSVESIISKARNVRWNLLSLFALFDLPSPVRTRLLHIICSISDNEIITFEGNSSLDQMLNVSTPSEILSLLKVLHNLGQPGDDDGQFTNVIFNICFIHPISREYSLRDGRAILVHFSTIEPTLISHFVTLAASSITTVGKVLIGVFRELPIHLWKPNRDDLEQIEKWLMDIESTVSFQLAIHLIDSINWNFSLDTPSELFVPYFVHCKVAFILLQLHMKYCDKITATKEHQQQINAYEKIKRSTSNKNSKTQNLDEWIWFELLRLRLNRSCLSIEKFVNSANKEDTHGDFNDESLIGENLAELQRAANQNHSLLAIYMLFGLDVPGNSAAGFFELGIAYLSQLIQNGKYLASIRILHDMSGILVRSVQYLIENVDLKTLLNASDNPPSFLKTATSYLHTQQQTEGSLTSKLLASALLDLLIWLEDSPKYRRLVLLLWFKLLTALKEWNKDNSILYVLDQILSHSFVHDVMNKEVVDHLFELAVSALSPNQHNQSRAGFFSWLPLPSTDATQIYWSLLSIDSSLLSRYPVVSYFFLNAEYSFELDENVLMNLKKELENNSNGKVESIWKKLIQQRHYPSIPLTSLSLYRWGTMASEMSVKHPLLPIVWENFFTIYLSKHQNGLHHVGYRLFETPTQITFLKQMKRSLCQASEYYASQQHMTYANKLTTFYNSLSLWIDEPRIHDPQLNINSLPPQYDNERLSLLFDSEGKRMELKWMELVDIRHLYENLEQLASTNWSHLYPRTTAITINRTSTLNTDQLLTSAEKLIDLVSNVSLNVQQISSSNEPDDQAVLPLLNIPNDKKQIKVLFEKELINVINWLETHCQRHEKQLEFDQLIMTLLPLLWKNEFQEVYARFSFDMWNHFDSIDERPSTNNHLKGYHRQLNARVRTNLGLWTWINEVRSSEESVMSRYEQEEAQERRRPRKIKNIRDHDKLKQKQNISKIKTSIVPEQSIQASCQNALNPVHQCTRPAYIIVRYKSKQQCQNSTQRLESTLSEHKSLLTDACRSCDISICKSIDYMNQIVNYLTKQLSSSTSYDTSMSLSIIEVGTELFYIMLKVYNENYNEYMLPLHEQINSLLDILGEIFVKCNPKQAQTIIEHIVLQRANITRLILYFNPNSVQNDKFIDIYKKLSKLYTIIERMSYLIQLFRKFNITLWFTSVTNTQRLTFITTLFLHMRSLVEDFHLAAKTDHPPLYDEPPLIEQTQQLFDIAIGHMVQILHYNYPTQTGHLFQAIIETMFSLRKKQPVSSTPIEFNQSIELGLLPSKVLYEYLEQLQLLESTATITLGVQQIDDMLNWLIAFVINQTESGGEKRLQRLYELWKPCSFELTRIYSIIFTFSVRKLLFNGQFDLNQIFGRLKSLYSSFINPSGTLVVVVTEWKYIIDNYNTELTHMIKCFIQSCQFLYDCLRNTTASIHNQYFTCLLNYWYEVTKCFILNEQTYVVLELYHHYLKLLPWYNHNPTVECLLMLEQLLSEQDHLPSTVYEFMVHLLSVVDTQTWMANTTNDKTSLIPVYFRLLVNLFLSEQANYPDNNEYLSKLSSQCENINWSYLDFEMYQDVINSLISKIPYNFIIAPRASIEGYLVRILRCSCEFWSSSVTSDHIRSKRLCYIRLIEQCLINGKGQHERDEYRLALINILNDVESLSLQNKLNIHDELEDILIELIRFLNIPSLGQQCLASYHNYLLEWIRHSQKSVMMIPMLKSVCKTIKDINRKVILIETTLYMYFLHDKHGNWMTIIDIFNQNEIKHKTDDYIRCCCEHNALLTLYLYVEYQQMINTKNNDQLQHELELLEKIVDLLTTLKVKIPHGEEERVLLLFWKINQMIIHQLEYGKSTDFFLTRLIKTYSQWLLNLGTDNKEYAYSGLLAIIGIGKKAQYSVKFRLFVKLLGIIQLEQITDEPCKVRIDLNDRRPDITSTNNIQLKQALVNLSLTTTTSAAAVERDYNEYKSELIHCNSEYLSNPHVTYFDITKLILYLFQQLFSDLPYLYSIVTQIAVAHDNN</sequence>
<evidence type="ECO:0008006" key="9">
    <source>
        <dbReference type="Google" id="ProtNLM"/>
    </source>
</evidence>
<dbReference type="InterPro" id="IPR051436">
    <property type="entry name" value="Autophagy-related_EPG5"/>
</dbReference>
<reference evidence="6" key="1">
    <citation type="submission" date="2021-02" db="EMBL/GenBank/DDBJ databases">
        <authorList>
            <person name="Nowell W R."/>
        </authorList>
    </citation>
    <scope>NUCLEOTIDE SEQUENCE</scope>
</reference>
<evidence type="ECO:0000313" key="6">
    <source>
        <dbReference type="EMBL" id="CAF0795893.1"/>
    </source>
</evidence>
<evidence type="ECO:0000256" key="2">
    <source>
        <dbReference type="ARBA" id="ARBA00023006"/>
    </source>
</evidence>
<evidence type="ECO:0000313" key="7">
    <source>
        <dbReference type="EMBL" id="CAF3580474.1"/>
    </source>
</evidence>
<comment type="similarity">
    <text evidence="1">Belongs to the EPG5 family.</text>
</comment>
<dbReference type="Pfam" id="PF26573">
    <property type="entry name" value="TPR_Epg5_2"/>
    <property type="match status" value="1"/>
</dbReference>